<accession>A0AAV3X9Z2</accession>
<keyword evidence="2" id="KW-1185">Reference proteome</keyword>
<organism evidence="1 2">
    <name type="scientific">Microseira wollei NIES-4236</name>
    <dbReference type="NCBI Taxonomy" id="2530354"/>
    <lineage>
        <taxon>Bacteria</taxon>
        <taxon>Bacillati</taxon>
        <taxon>Cyanobacteriota</taxon>
        <taxon>Cyanophyceae</taxon>
        <taxon>Oscillatoriophycideae</taxon>
        <taxon>Aerosakkonematales</taxon>
        <taxon>Aerosakkonemataceae</taxon>
        <taxon>Microseira</taxon>
    </lineage>
</organism>
<reference evidence="1" key="1">
    <citation type="submission" date="2019-10" db="EMBL/GenBank/DDBJ databases">
        <title>Draft genome sequece of Microseira wollei NIES-4236.</title>
        <authorList>
            <person name="Yamaguchi H."/>
            <person name="Suzuki S."/>
            <person name="Kawachi M."/>
        </authorList>
    </citation>
    <scope>NUCLEOTIDE SEQUENCE</scope>
    <source>
        <strain evidence="1">NIES-4236</strain>
    </source>
</reference>
<name>A0AAV3X9Z2_9CYAN</name>
<sequence>MEHWELRLGQQATDGKHKGFRLQYEISWFLPDSLYFFTRPGRPLARWFVVAQGRPKTPISASQSGLTQRNPVSTQNHWERKLEIDEETGFLASSLILNRVRLLDNQEFSSVMMGIPTLAPASAGRMSQNYRLYVHQLAGSFCCP</sequence>
<proteinExistence type="predicted"/>
<dbReference type="Proteomes" id="UP001050975">
    <property type="component" value="Unassembled WGS sequence"/>
</dbReference>
<evidence type="ECO:0000313" key="2">
    <source>
        <dbReference type="Proteomes" id="UP001050975"/>
    </source>
</evidence>
<protein>
    <submittedName>
        <fullName evidence="1">Uncharacterized protein</fullName>
    </submittedName>
</protein>
<dbReference type="EMBL" id="BLAY01000049">
    <property type="protein sequence ID" value="GET38660.1"/>
    <property type="molecule type" value="Genomic_DNA"/>
</dbReference>
<comment type="caution">
    <text evidence="1">The sequence shown here is derived from an EMBL/GenBank/DDBJ whole genome shotgun (WGS) entry which is preliminary data.</text>
</comment>
<dbReference type="AlphaFoldDB" id="A0AAV3X9Z2"/>
<evidence type="ECO:0000313" key="1">
    <source>
        <dbReference type="EMBL" id="GET38660.1"/>
    </source>
</evidence>
<gene>
    <name evidence="1" type="ORF">MiSe_34190</name>
</gene>